<accession>A0A0K1EP91</accession>
<dbReference type="KEGG" id="ccro:CMC5_068560"/>
<dbReference type="AlphaFoldDB" id="A0A0K1EP91"/>
<gene>
    <name evidence="3" type="ORF">CMC5_068560</name>
</gene>
<evidence type="ECO:0000256" key="2">
    <source>
        <dbReference type="SAM" id="SignalP"/>
    </source>
</evidence>
<evidence type="ECO:0000313" key="3">
    <source>
        <dbReference type="EMBL" id="AKT42629.1"/>
    </source>
</evidence>
<dbReference type="OrthoDB" id="5506973at2"/>
<proteinExistence type="predicted"/>
<evidence type="ECO:0000313" key="4">
    <source>
        <dbReference type="Proteomes" id="UP000067626"/>
    </source>
</evidence>
<feature type="region of interest" description="Disordered" evidence="1">
    <location>
        <begin position="26"/>
        <end position="76"/>
    </location>
</feature>
<dbReference type="Proteomes" id="UP000067626">
    <property type="component" value="Chromosome"/>
</dbReference>
<feature type="compositionally biased region" description="Basic and acidic residues" evidence="1">
    <location>
        <begin position="31"/>
        <end position="63"/>
    </location>
</feature>
<dbReference type="STRING" id="52.CMC5_068560"/>
<sequence length="297" mass="32456">MLRPLKAGAFALAALLASLSSAGAAWAQQDEPEKAADGAEASDKDAKGDDASGDEAGGKKDEVPSEAPASDNDPYEKPHQAYRFIGMRFRNLIVPQFILNLFADGGRTVNVFTFGPEFSTRKDGLELDFALSYADYSMGDTLFKGKSDDDNAFEIINSSMKMVYFTTDLLYEIPLDKEKGRFSLLVGGGIGLGVVFGDLRRNQATPNDPNNINRDDVSAWRRCPGPGTQFCDDANDHYGDYREASWFNGGSKPVVFPWISLPQISFRYKPVKQLQLRADLGFSISGFYFGASAAYGL</sequence>
<dbReference type="EMBL" id="CP012159">
    <property type="protein sequence ID" value="AKT42629.1"/>
    <property type="molecule type" value="Genomic_DNA"/>
</dbReference>
<keyword evidence="2" id="KW-0732">Signal</keyword>
<evidence type="ECO:0008006" key="5">
    <source>
        <dbReference type="Google" id="ProtNLM"/>
    </source>
</evidence>
<organism evidence="3 4">
    <name type="scientific">Chondromyces crocatus</name>
    <dbReference type="NCBI Taxonomy" id="52"/>
    <lineage>
        <taxon>Bacteria</taxon>
        <taxon>Pseudomonadati</taxon>
        <taxon>Myxococcota</taxon>
        <taxon>Polyangia</taxon>
        <taxon>Polyangiales</taxon>
        <taxon>Polyangiaceae</taxon>
        <taxon>Chondromyces</taxon>
    </lineage>
</organism>
<keyword evidence="4" id="KW-1185">Reference proteome</keyword>
<evidence type="ECO:0000256" key="1">
    <source>
        <dbReference type="SAM" id="MobiDB-lite"/>
    </source>
</evidence>
<feature type="signal peptide" evidence="2">
    <location>
        <begin position="1"/>
        <end position="27"/>
    </location>
</feature>
<dbReference type="RefSeq" id="WP_050434224.1">
    <property type="nucleotide sequence ID" value="NZ_CP012159.1"/>
</dbReference>
<feature type="chain" id="PRO_5005459749" description="Secreted protein" evidence="2">
    <location>
        <begin position="28"/>
        <end position="297"/>
    </location>
</feature>
<name>A0A0K1EP91_CHOCO</name>
<protein>
    <recommendedName>
        <fullName evidence="5">Secreted protein</fullName>
    </recommendedName>
</protein>
<reference evidence="3 4" key="1">
    <citation type="submission" date="2015-07" db="EMBL/GenBank/DDBJ databases">
        <title>Genome analysis of myxobacterium Chondromyces crocatus Cm c5 reveals a high potential for natural compound synthesis and the genetic basis for the loss of fruiting body formation.</title>
        <authorList>
            <person name="Zaburannyi N."/>
            <person name="Bunk B."/>
            <person name="Maier J."/>
            <person name="Overmann J."/>
            <person name="Mueller R."/>
        </authorList>
    </citation>
    <scope>NUCLEOTIDE SEQUENCE [LARGE SCALE GENOMIC DNA]</scope>
    <source>
        <strain evidence="3 4">Cm c5</strain>
    </source>
</reference>